<sequence>MESPQKNESFKKLLRTGITFILILLVTSVTAMVVIPDSVWPTSTAGLGGLQVVFVILAILIISFCLALFVSLISYRTTKKKQNKSEDTRREL</sequence>
<organism evidence="2 3">
    <name type="scientific">Candidatus Komeilibacteria bacterium RIFCSPLOWO2_01_FULL_53_11</name>
    <dbReference type="NCBI Taxonomy" id="1798552"/>
    <lineage>
        <taxon>Bacteria</taxon>
        <taxon>Candidatus Komeiliibacteriota</taxon>
    </lineage>
</organism>
<evidence type="ECO:0000313" key="2">
    <source>
        <dbReference type="EMBL" id="OGY92811.1"/>
    </source>
</evidence>
<evidence type="ECO:0000313" key="3">
    <source>
        <dbReference type="Proteomes" id="UP000177349"/>
    </source>
</evidence>
<keyword evidence="1" id="KW-0812">Transmembrane</keyword>
<feature type="transmembrane region" description="Helical" evidence="1">
    <location>
        <begin position="12"/>
        <end position="35"/>
    </location>
</feature>
<accession>A0A1G2BUP8</accession>
<comment type="caution">
    <text evidence="2">The sequence shown here is derived from an EMBL/GenBank/DDBJ whole genome shotgun (WGS) entry which is preliminary data.</text>
</comment>
<gene>
    <name evidence="2" type="ORF">A3B31_02905</name>
</gene>
<protein>
    <submittedName>
        <fullName evidence="2">Uncharacterized protein</fullName>
    </submittedName>
</protein>
<keyword evidence="1" id="KW-0472">Membrane</keyword>
<evidence type="ECO:0000256" key="1">
    <source>
        <dbReference type="SAM" id="Phobius"/>
    </source>
</evidence>
<dbReference type="Proteomes" id="UP000177349">
    <property type="component" value="Unassembled WGS sequence"/>
</dbReference>
<keyword evidence="1" id="KW-1133">Transmembrane helix</keyword>
<feature type="transmembrane region" description="Helical" evidence="1">
    <location>
        <begin position="47"/>
        <end position="75"/>
    </location>
</feature>
<dbReference type="EMBL" id="MHKN01000009">
    <property type="protein sequence ID" value="OGY92811.1"/>
    <property type="molecule type" value="Genomic_DNA"/>
</dbReference>
<reference evidence="2 3" key="1">
    <citation type="journal article" date="2016" name="Nat. Commun.">
        <title>Thousands of microbial genomes shed light on interconnected biogeochemical processes in an aquifer system.</title>
        <authorList>
            <person name="Anantharaman K."/>
            <person name="Brown C.T."/>
            <person name="Hug L.A."/>
            <person name="Sharon I."/>
            <person name="Castelle C.J."/>
            <person name="Probst A.J."/>
            <person name="Thomas B.C."/>
            <person name="Singh A."/>
            <person name="Wilkins M.J."/>
            <person name="Karaoz U."/>
            <person name="Brodie E.L."/>
            <person name="Williams K.H."/>
            <person name="Hubbard S.S."/>
            <person name="Banfield J.F."/>
        </authorList>
    </citation>
    <scope>NUCLEOTIDE SEQUENCE [LARGE SCALE GENOMIC DNA]</scope>
</reference>
<proteinExistence type="predicted"/>
<name>A0A1G2BUP8_9BACT</name>
<dbReference type="AlphaFoldDB" id="A0A1G2BUP8"/>